<accession>A0A2P7YW82</accession>
<dbReference type="OrthoDB" id="10650442at2759"/>
<proteinExistence type="predicted"/>
<reference evidence="2 3" key="1">
    <citation type="submission" date="2017-05" db="EMBL/GenBank/DDBJ databases">
        <title>Draft genome sequence of Elsinoe australis.</title>
        <authorList>
            <person name="Cheng Q."/>
        </authorList>
    </citation>
    <scope>NUCLEOTIDE SEQUENCE [LARGE SCALE GENOMIC DNA]</scope>
    <source>
        <strain evidence="2 3">NL1</strain>
    </source>
</reference>
<dbReference type="Proteomes" id="UP000243723">
    <property type="component" value="Unassembled WGS sequence"/>
</dbReference>
<feature type="region of interest" description="Disordered" evidence="1">
    <location>
        <begin position="1"/>
        <end position="22"/>
    </location>
</feature>
<comment type="caution">
    <text evidence="2">The sequence shown here is derived from an EMBL/GenBank/DDBJ whole genome shotgun (WGS) entry which is preliminary data.</text>
</comment>
<dbReference type="AlphaFoldDB" id="A0A2P7YW82"/>
<gene>
    <name evidence="2" type="ORF">B9Z65_8168</name>
</gene>
<protein>
    <submittedName>
        <fullName evidence="2">Uncharacterized protein</fullName>
    </submittedName>
</protein>
<evidence type="ECO:0000313" key="2">
    <source>
        <dbReference type="EMBL" id="PSK40228.1"/>
    </source>
</evidence>
<name>A0A2P7YW82_9PEZI</name>
<organism evidence="2 3">
    <name type="scientific">Elsinoe australis</name>
    <dbReference type="NCBI Taxonomy" id="40998"/>
    <lineage>
        <taxon>Eukaryota</taxon>
        <taxon>Fungi</taxon>
        <taxon>Dikarya</taxon>
        <taxon>Ascomycota</taxon>
        <taxon>Pezizomycotina</taxon>
        <taxon>Dothideomycetes</taxon>
        <taxon>Dothideomycetidae</taxon>
        <taxon>Myriangiales</taxon>
        <taxon>Elsinoaceae</taxon>
        <taxon>Elsinoe</taxon>
    </lineage>
</organism>
<sequence length="334" mass="36749">MEAPNINTGDVGQSGGSPTNTISPPFVKEEIYPYFFAAIATLKDIVASDQKPGFQASEALKDQLHYLTTSAHAMKESVDDQALNLLQNFTELAIDMSPGSNMSTLCTSESEIRRLNRANQEAKRRGADEFEAREIAAMNPQTEAQYAECLAKATEEREKEANYQRFIRERAARAPLPPSTPRNRPSRFNIPPPPIPPPNTLMGIIPDMQDLNIRGTTQPAADSSVEEEYYSSTTGGNGTSSEDVEMADSSDYAPEEIVNRTSPVLPGRATATYNEAFGHFGTGALAGETGMGRAPPAYTLARWESMPVYDERERKWLARPLPARREPFPSSYGY</sequence>
<dbReference type="EMBL" id="NHZQ01000363">
    <property type="protein sequence ID" value="PSK40228.1"/>
    <property type="molecule type" value="Genomic_DNA"/>
</dbReference>
<evidence type="ECO:0000313" key="3">
    <source>
        <dbReference type="Proteomes" id="UP000243723"/>
    </source>
</evidence>
<evidence type="ECO:0000256" key="1">
    <source>
        <dbReference type="SAM" id="MobiDB-lite"/>
    </source>
</evidence>
<feature type="region of interest" description="Disordered" evidence="1">
    <location>
        <begin position="214"/>
        <end position="250"/>
    </location>
</feature>
<feature type="region of interest" description="Disordered" evidence="1">
    <location>
        <begin position="169"/>
        <end position="194"/>
    </location>
</feature>
<keyword evidence="3" id="KW-1185">Reference proteome</keyword>